<reference evidence="2" key="1">
    <citation type="journal article" date="2021" name="Nat. Commun.">
        <title>Genetic determinants of endophytism in the Arabidopsis root mycobiome.</title>
        <authorList>
            <person name="Mesny F."/>
            <person name="Miyauchi S."/>
            <person name="Thiergart T."/>
            <person name="Pickel B."/>
            <person name="Atanasova L."/>
            <person name="Karlsson M."/>
            <person name="Huettel B."/>
            <person name="Barry K.W."/>
            <person name="Haridas S."/>
            <person name="Chen C."/>
            <person name="Bauer D."/>
            <person name="Andreopoulos W."/>
            <person name="Pangilinan J."/>
            <person name="LaButti K."/>
            <person name="Riley R."/>
            <person name="Lipzen A."/>
            <person name="Clum A."/>
            <person name="Drula E."/>
            <person name="Henrissat B."/>
            <person name="Kohler A."/>
            <person name="Grigoriev I.V."/>
            <person name="Martin F.M."/>
            <person name="Hacquard S."/>
        </authorList>
    </citation>
    <scope>NUCLEOTIDE SEQUENCE</scope>
    <source>
        <strain evidence="2">MPI-SDFR-AT-0073</strain>
    </source>
</reference>
<evidence type="ECO:0000313" key="2">
    <source>
        <dbReference type="EMBL" id="KAH6643475.1"/>
    </source>
</evidence>
<feature type="domain" description="Clr5" evidence="1">
    <location>
        <begin position="15"/>
        <end position="66"/>
    </location>
</feature>
<dbReference type="EMBL" id="JAGPXC010000013">
    <property type="protein sequence ID" value="KAH6643475.1"/>
    <property type="molecule type" value="Genomic_DNA"/>
</dbReference>
<protein>
    <submittedName>
        <fullName evidence="2">Clr5 domain-containing protein</fullName>
    </submittedName>
</protein>
<comment type="caution">
    <text evidence="2">The sequence shown here is derived from an EMBL/GenBank/DDBJ whole genome shotgun (WGS) entry which is preliminary data.</text>
</comment>
<dbReference type="GeneID" id="70134979"/>
<dbReference type="Proteomes" id="UP000758603">
    <property type="component" value="Unassembled WGS sequence"/>
</dbReference>
<organism evidence="2 3">
    <name type="scientific">Truncatella angustata</name>
    <dbReference type="NCBI Taxonomy" id="152316"/>
    <lineage>
        <taxon>Eukaryota</taxon>
        <taxon>Fungi</taxon>
        <taxon>Dikarya</taxon>
        <taxon>Ascomycota</taxon>
        <taxon>Pezizomycotina</taxon>
        <taxon>Sordariomycetes</taxon>
        <taxon>Xylariomycetidae</taxon>
        <taxon>Amphisphaeriales</taxon>
        <taxon>Sporocadaceae</taxon>
        <taxon>Truncatella</taxon>
    </lineage>
</organism>
<dbReference type="InterPro" id="IPR025676">
    <property type="entry name" value="Clr5_dom"/>
</dbReference>
<accession>A0A9P8RKL7</accession>
<proteinExistence type="predicted"/>
<evidence type="ECO:0000313" key="3">
    <source>
        <dbReference type="Proteomes" id="UP000758603"/>
    </source>
</evidence>
<name>A0A9P8RKL7_9PEZI</name>
<keyword evidence="3" id="KW-1185">Reference proteome</keyword>
<dbReference type="Pfam" id="PF14420">
    <property type="entry name" value="Clr5"/>
    <property type="match status" value="1"/>
</dbReference>
<evidence type="ECO:0000259" key="1">
    <source>
        <dbReference type="Pfam" id="PF14420"/>
    </source>
</evidence>
<gene>
    <name evidence="2" type="ORF">BKA67DRAFT_651828</name>
</gene>
<sequence length="470" mass="53087">MTEPAGAGASFASPMDWFAQRATITHLYQDKNMTLSELKKYMRAHHGFNATIKMYKYRLGQWNIRKNLRYSEVEKYANSGAECSDGDNIPRLRGKKASQRRINAYIKRRCELVPTGSPKKDLIFWGDTKALERCIHATRCYVLGNLGTARWSTVAIDPMSINVGRQWHQRMWSAASLLNMGQVDPAFRLLRDCNKKIEDLLILDEPTFFEFASLSILRLCTSWPDLALSVVGHMYSLSKVIFQSSQHPAVIFLSSLYKLGRLGSHQVALACVQGCLAAFQNHLPQTNRFLVLMKIEVTVYLVAGGAIDTVSGIATLQKILSDLQASAEQRYVDILMIKSHISWMHFQNGDYDTVSSLNAEILSVIDDDVTGLGTPRVITCMISSDGQKVDPIAQGYMMLFLIEQKHGEVEVARAVGKSLIEHCLETYGREDERTNRSLTLYEEYLKKVWNNHLATSVLELSDDDKLNQIF</sequence>
<dbReference type="RefSeq" id="XP_045951405.1">
    <property type="nucleotide sequence ID" value="XM_046106088.1"/>
</dbReference>
<dbReference type="PANTHER" id="PTHR38788:SF3">
    <property type="entry name" value="CLR5 DOMAIN-CONTAINING PROTEIN"/>
    <property type="match status" value="1"/>
</dbReference>
<dbReference type="AlphaFoldDB" id="A0A9P8RKL7"/>
<dbReference type="PANTHER" id="PTHR38788">
    <property type="entry name" value="CLR5 DOMAIN-CONTAINING PROTEIN"/>
    <property type="match status" value="1"/>
</dbReference>
<dbReference type="OrthoDB" id="5308957at2759"/>